<dbReference type="Proteomes" id="UP000319801">
    <property type="component" value="Unassembled WGS sequence"/>
</dbReference>
<feature type="compositionally biased region" description="Acidic residues" evidence="6">
    <location>
        <begin position="2824"/>
        <end position="2837"/>
    </location>
</feature>
<feature type="transmembrane region" description="Helical" evidence="7">
    <location>
        <begin position="894"/>
        <end position="917"/>
    </location>
</feature>
<feature type="region of interest" description="Disordered" evidence="6">
    <location>
        <begin position="2950"/>
        <end position="2990"/>
    </location>
</feature>
<evidence type="ECO:0000256" key="7">
    <source>
        <dbReference type="SAM" id="Phobius"/>
    </source>
</evidence>
<dbReference type="InterPro" id="IPR000276">
    <property type="entry name" value="GPCR_Rhodpsn"/>
</dbReference>
<dbReference type="InterPro" id="IPR013929">
    <property type="entry name" value="RPAP1_C"/>
</dbReference>
<dbReference type="InterPro" id="IPR035892">
    <property type="entry name" value="C2_domain_sf"/>
</dbReference>
<keyword evidence="11" id="KW-1185">Reference proteome</keyword>
<feature type="compositionally biased region" description="Polar residues" evidence="6">
    <location>
        <begin position="2459"/>
        <end position="2474"/>
    </location>
</feature>
<dbReference type="Pfam" id="PF08621">
    <property type="entry name" value="RPAP1_N"/>
    <property type="match status" value="1"/>
</dbReference>
<feature type="compositionally biased region" description="Basic and acidic residues" evidence="6">
    <location>
        <begin position="2950"/>
        <end position="2959"/>
    </location>
</feature>
<sequence>MLRRPKPTDSESDLLQEQERFLVSGSAPAAAVTRRADKRRGDGASADSDDSDVKTRDVVTITDLPDELPTLTPGPAKKSCSKKEHVRFENEDPEELLDKHDTHISAVLSRIVERDTSAVPVLLPAFTSTAFPKVLHCSTVKNQEIGGRKSIFARHIAAEKAKTGCGERNDSKVANTLASNFRPAQDTTGPLLVSGQGLGPDSALETLKIHQENQARLKGMSQSEILEEQKFLLAQLDPRLVDFVKSRKAGNAAFSTSSSIDKSTCPDQSLAKSKPPDLNYSAPDHQEVTMDTEVDDETQCSSHRPINVEQLLIKPEKGWLHMDKLEPEKLEWMSELPPPRKKGTKQAMQARFDFSGILIPPTEDLPTHLGLHHHGEDPELHKEDDDEDDEGQKETEKQKEERQLDHDIAQKDVIKGLLKMQLLQRLRYILEVVRPSPQTVLDILEILIRIARYSVSAATQVNFNRVLKVILDCPRLMETVMSDFLPCVWSVMTSPTPPSLYGFPVSKAIKLLRVLGSASRHVCARILNNLGGKERLSRFLSVKPSELLLESRENICCSTEALRLWAVAASYGQACNLYKDLYPVLIEALQAAHKPCAPSESLIDLELHRVKVSASVAHSGKKCGEARVGSEERGGARGRSEEHGGAGGGNEEHGRARGGNEERSGARGGSEDYQAAEFPDNATSNNSTSIIIKVCVVIPLFCVFLYCILLMLHTFASHRQFLDSSRYILFAYMLVNDTLQLLTSVLLFLFVMGNVKFAIIFCAPLLFVSVATFQNGPLILAAMSLERYVAIFYPLHRPSFWKPERIWVIVLSLWTISCIPPTVDFILMRPNVGWNVFTTPLICKTTVLNGLPIQTLFKVAVNALFFAVVAAIILFTYIRILLETRKMRQDRASVTKALHTVVLHGFQLLLSLMVFTFPITENLMVLNIKWLPEHIQFINYFCFVLLPRFLSPLIYGLRDECLRSYMKKAIPCCKVCIGSHKILKVVSDVTPSTSIPPLVEGHVRCFLRVTLSKVLWTISKPPPHTLIRLRWWGETTSGTVFCPRDGSLDREKDVKSTARFSVRCGPKQFASYLTDMGSLTLDVLKKPDHLAIARIQIPGIAKLSSSHSISGSFTLVSPVSEKLGELQATLALEPLTELYDSSSPVPTVDMSVDKAVSAPGHIADQNLLLPRSLFQFDSKICANESDPGGSSRTTPIGKDHLYFQQKENPHSVRPKSEVRTLVNSNLQEKRDEIDTHISPSVDLLSVLLERGNKLRNAMVVSALQSNINSDMGLKDMPLHIPTVNTGALSLLSTIPSTVQVIQHNSHSDIQHLTQDAELQRPDVHDIAVEHLLGSVNGSVHALLDEEGSLPATLSGCSSVLMDSELSDPQYDQSLLENLFYKETMANSSLDTRDDEHEQQQSLGKNARTDSAFMPDRGLKNSFYGLTVDKLSLFERIGVARVTVFQLAVPTDSTSHIPRKQSGKGRPPLPLTTRKCLYFVEYHFPLLSANNAAVKSVPIEVKRAVSSKVVGGVVKFQHRSVFSVCINDTNIKQWWDTKLNFTVYMRKSHQKNTLPIGTAQFPLCTLLQSDRLSITTSLPVQKRNEDYLNQDVGPLKVSFELAANKKDFNSKIRVKNRAACTDTQSREADIFVGRSDDEDAIDFAQVTESIYIRDRSVSPEEVQNVSQKPAQLTNGKDKDMLFHTLFMVPNGKDFHCAPLQPNVYLNSKLFGVKETIRSVVSWGQTNPTFSFVQMAPINLTSKLLERMRNNVMIIEVWLKGSSAHYDKLLGLVKLPLHQFYMSFRDPKIRQLLLQAQYPVVAVDSYMPVVDIFSGGTRGSLRVFLAMGTSRQITALQRMREEEPRSLSQLSRPVHSLDHQPTKDVNPSSYALSEDEHLFLVLIERIKGLVPLQSTIWGEADCYVKYSFPTQEEDINPDIVESQVHLKSFCTATTLCMPDPVFGHREKHVLVAPPGVPVQRLLLSSLASQGFSNGGGIQFEVWCRYYYPNVREQLVARGLLPMAKLCALVTMQRQGRLDAQLFCLPLVPVSDKSTDVQAQPSGLLEVSVQYKLRPLKRNSLKKGILPSHKVNLVVQVHRATGLKAAARCIGLQYCQEVGVNSFVTFQLSFLPENESKRTHIAARSFCPEFKHHTEFCCQLHMQRNSGESVSLAEVLQEATAIFTVYNNDARKVMNASRAEDSILGLVKIPLADLLYKRTGISGWYGLSLPPNVLLHRSLTSVGGLELSINFSHCTDRERVLGSARILGWEIVRDDEDDWDVEEKRDTSLQNMTFSIIMSRVWLPVHCLLLPGHTELHRYTYCYYRYKLYDQEAFCSDLKHPTLANVEEGVGLATVAFIGTQTVNLRVGQPLFWYLREEKLEVQVWVSFGKEKRMRPYKLDRLVGSAFVDLSALSKTSEPKQTISGVYSLFKPSTADLDGAAIRVHITLTAGPVPDTPLAQALTEEEMQLSISEEEAEDRGSFSVQSPAPVSQSREGCVSDKQQSKSMMCSAVVNSDDTFTATVSVEQAMHLRLKGCTLDERTNSASSCWVTYVTADEPAIVSTAAVQKSECPVWDHQQECRLSKELLLNPQQSLVFKIWNREAEIDRVIGFASVDLSPLLSGFQSVCGWYNVTDLSGQCQGQLKTTGVYSAFPSHISCFSKQRINTPEQGNKQLFTRSSQPHDEHMDKVRQFHKNLQQKESVMLSNCAGDTHSSSSALLSALRKNLSELDDIQKYFSCKMSTPVFSVLGERNISENQTRRSSSNTCSNPSTLDEPEVCVFSSTLTKSVNCDTENVYNKAPAAKMEDNLPPMSLTSEEPDVSDDELQQDVLSTDDENKEEDESKKEEEVEDDDYTEFEETLIEPQPLNEVTSAIDRTSPWTTVLSDPEFGSLEKIETTEQPVELMHQLEGETVMSPVVSTSKTLRNDTDSKLLSENESCDNEEEDAKRYVGNFHNVCVELIDDMFFRRDSKQDTSKLTDHDQQDVMTNSDVSNSPLSSDTEPGTKGNGENEMTKGNDKLFDAVQIPNFFLPAQHLEASMRALRLAPVFPSVAPLCGPGKSEFTDDRVTRPRPSVPPSSAKSKETKRIAKIFASHFT</sequence>
<protein>
    <submittedName>
        <fullName evidence="10">C2 domain-containing protein 3</fullName>
    </submittedName>
</protein>
<dbReference type="GO" id="GO:0061511">
    <property type="term" value="P:centriole elongation"/>
    <property type="evidence" value="ECO:0007669"/>
    <property type="project" value="TreeGrafter"/>
</dbReference>
<dbReference type="Pfam" id="PF25339">
    <property type="entry name" value="C2_C2CD3_N"/>
    <property type="match status" value="1"/>
</dbReference>
<feature type="region of interest" description="Disordered" evidence="6">
    <location>
        <begin position="255"/>
        <end position="282"/>
    </location>
</feature>
<feature type="domain" description="C2" evidence="8">
    <location>
        <begin position="2038"/>
        <end position="2202"/>
    </location>
</feature>
<dbReference type="SUPFAM" id="SSF81321">
    <property type="entry name" value="Family A G protein-coupled receptor-like"/>
    <property type="match status" value="1"/>
</dbReference>
<comment type="similarity">
    <text evidence="2">Belongs to the RPAP1 family.</text>
</comment>
<dbReference type="GO" id="GO:0060271">
    <property type="term" value="P:cilium assembly"/>
    <property type="evidence" value="ECO:0007669"/>
    <property type="project" value="TreeGrafter"/>
</dbReference>
<reference evidence="10 11" key="1">
    <citation type="journal article" date="2019" name="Genome Biol. Evol.">
        <title>Whole-Genome Sequencing of the Giant Devil Catfish, Bagarius yarrelli.</title>
        <authorList>
            <person name="Jiang W."/>
            <person name="Lv Y."/>
            <person name="Cheng L."/>
            <person name="Yang K."/>
            <person name="Chao B."/>
            <person name="Wang X."/>
            <person name="Li Y."/>
            <person name="Pan X."/>
            <person name="You X."/>
            <person name="Zhang Y."/>
            <person name="Yang J."/>
            <person name="Li J."/>
            <person name="Zhang X."/>
            <person name="Liu S."/>
            <person name="Sun C."/>
            <person name="Yang J."/>
            <person name="Shi Q."/>
        </authorList>
    </citation>
    <scope>NUCLEOTIDE SEQUENCE [LARGE SCALE GENOMIC DNA]</scope>
    <source>
        <strain evidence="10">JWS20170419001</strain>
        <tissue evidence="10">Muscle</tissue>
    </source>
</reference>
<dbReference type="GO" id="GO:0034451">
    <property type="term" value="C:centriolar satellite"/>
    <property type="evidence" value="ECO:0007669"/>
    <property type="project" value="TreeGrafter"/>
</dbReference>
<evidence type="ECO:0000256" key="2">
    <source>
        <dbReference type="ARBA" id="ARBA00009953"/>
    </source>
</evidence>
<keyword evidence="4 7" id="KW-1133">Transmembrane helix</keyword>
<feature type="transmembrane region" description="Helical" evidence="7">
    <location>
        <begin position="757"/>
        <end position="785"/>
    </location>
</feature>
<dbReference type="InterPro" id="IPR017452">
    <property type="entry name" value="GPCR_Rhodpsn_7TM"/>
</dbReference>
<dbReference type="CDD" id="cd00637">
    <property type="entry name" value="7tm_classA_rhodopsin-like"/>
    <property type="match status" value="1"/>
</dbReference>
<dbReference type="Pfam" id="PF00001">
    <property type="entry name" value="7tm_1"/>
    <property type="match status" value="1"/>
</dbReference>
<evidence type="ECO:0000313" key="10">
    <source>
        <dbReference type="EMBL" id="TSQ46656.1"/>
    </source>
</evidence>
<evidence type="ECO:0000256" key="5">
    <source>
        <dbReference type="ARBA" id="ARBA00023136"/>
    </source>
</evidence>
<feature type="compositionally biased region" description="Acidic residues" evidence="6">
    <location>
        <begin position="2445"/>
        <end position="2454"/>
    </location>
</feature>
<evidence type="ECO:0000259" key="9">
    <source>
        <dbReference type="PROSITE" id="PS50262"/>
    </source>
</evidence>
<keyword evidence="5 7" id="KW-0472">Membrane</keyword>
<proteinExistence type="inferred from homology"/>
<feature type="region of interest" description="Disordered" evidence="6">
    <location>
        <begin position="623"/>
        <end position="680"/>
    </location>
</feature>
<evidence type="ECO:0000313" key="11">
    <source>
        <dbReference type="Proteomes" id="UP000319801"/>
    </source>
</evidence>
<dbReference type="GO" id="GO:0071539">
    <property type="term" value="P:protein localization to centrosome"/>
    <property type="evidence" value="ECO:0007669"/>
    <property type="project" value="TreeGrafter"/>
</dbReference>
<evidence type="ECO:0000256" key="4">
    <source>
        <dbReference type="ARBA" id="ARBA00022989"/>
    </source>
</evidence>
<dbReference type="OrthoDB" id="79771at2759"/>
<feature type="domain" description="C2" evidence="8">
    <location>
        <begin position="2479"/>
        <end position="2607"/>
    </location>
</feature>
<dbReference type="InterPro" id="IPR057537">
    <property type="entry name" value="C2_C2CD3_N"/>
</dbReference>
<feature type="region of interest" description="Disordered" evidence="6">
    <location>
        <begin position="363"/>
        <end position="404"/>
    </location>
</feature>
<keyword evidence="3 7" id="KW-0812">Transmembrane</keyword>
<dbReference type="GO" id="GO:0005814">
    <property type="term" value="C:centriole"/>
    <property type="evidence" value="ECO:0007669"/>
    <property type="project" value="TreeGrafter"/>
</dbReference>
<feature type="transmembrane region" description="Helical" evidence="7">
    <location>
        <begin position="859"/>
        <end position="882"/>
    </location>
</feature>
<feature type="region of interest" description="Disordered" evidence="6">
    <location>
        <begin position="2445"/>
        <end position="2474"/>
    </location>
</feature>
<feature type="region of interest" description="Disordered" evidence="6">
    <location>
        <begin position="20"/>
        <end position="84"/>
    </location>
</feature>
<feature type="transmembrane region" description="Helical" evidence="7">
    <location>
        <begin position="690"/>
        <end position="715"/>
    </location>
</feature>
<dbReference type="PROSITE" id="PS50262">
    <property type="entry name" value="G_PROTEIN_RECEP_F1_2"/>
    <property type="match status" value="1"/>
</dbReference>
<evidence type="ECO:0000256" key="1">
    <source>
        <dbReference type="ARBA" id="ARBA00004370"/>
    </source>
</evidence>
<dbReference type="EMBL" id="VCAZ01000085">
    <property type="protein sequence ID" value="TSQ46656.1"/>
    <property type="molecule type" value="Genomic_DNA"/>
</dbReference>
<dbReference type="GO" id="GO:0004930">
    <property type="term" value="F:G protein-coupled receptor activity"/>
    <property type="evidence" value="ECO:0007669"/>
    <property type="project" value="InterPro"/>
</dbReference>
<dbReference type="PANTHER" id="PTHR21254">
    <property type="entry name" value="C2 DOMAIN-CONTAINING PROTEIN 3"/>
    <property type="match status" value="1"/>
</dbReference>
<name>A0A556V007_BAGYA</name>
<feature type="region of interest" description="Disordered" evidence="6">
    <location>
        <begin position="3034"/>
        <end position="3061"/>
    </location>
</feature>
<dbReference type="PROSITE" id="PS50004">
    <property type="entry name" value="C2"/>
    <property type="match status" value="2"/>
</dbReference>
<feature type="region of interest" description="Disordered" evidence="6">
    <location>
        <begin position="2778"/>
        <end position="2839"/>
    </location>
</feature>
<feature type="compositionally biased region" description="Basic and acidic residues" evidence="6">
    <location>
        <begin position="392"/>
        <end position="404"/>
    </location>
</feature>
<feature type="transmembrane region" description="Helical" evidence="7">
    <location>
        <begin position="806"/>
        <end position="827"/>
    </location>
</feature>
<comment type="caution">
    <text evidence="10">The sequence shown here is derived from an EMBL/GenBank/DDBJ whole genome shotgun (WGS) entry which is preliminary data.</text>
</comment>
<dbReference type="InterPro" id="IPR000008">
    <property type="entry name" value="C2_dom"/>
</dbReference>
<feature type="compositionally biased region" description="Basic and acidic residues" evidence="6">
    <location>
        <begin position="623"/>
        <end position="665"/>
    </location>
</feature>
<feature type="compositionally biased region" description="Basic and acidic residues" evidence="6">
    <location>
        <begin position="373"/>
        <end position="383"/>
    </location>
</feature>
<evidence type="ECO:0000256" key="6">
    <source>
        <dbReference type="SAM" id="MobiDB-lite"/>
    </source>
</evidence>
<feature type="domain" description="G-protein coupled receptors family 1 profile" evidence="9">
    <location>
        <begin position="707"/>
        <end position="955"/>
    </location>
</feature>
<evidence type="ECO:0000259" key="8">
    <source>
        <dbReference type="PROSITE" id="PS50004"/>
    </source>
</evidence>
<dbReference type="SUPFAM" id="SSF49562">
    <property type="entry name" value="C2 domain (Calcium/lipid-binding domain, CaLB)"/>
    <property type="match status" value="3"/>
</dbReference>
<feature type="transmembrane region" description="Helical" evidence="7">
    <location>
        <begin position="727"/>
        <end position="751"/>
    </location>
</feature>
<dbReference type="InterPro" id="IPR013930">
    <property type="entry name" value="RPAP1_N"/>
</dbReference>
<dbReference type="Pfam" id="PF00168">
    <property type="entry name" value="C2"/>
    <property type="match status" value="2"/>
</dbReference>
<feature type="compositionally biased region" description="Polar residues" evidence="6">
    <location>
        <begin position="2960"/>
        <end position="2977"/>
    </location>
</feature>
<dbReference type="PANTHER" id="PTHR21254:SF1">
    <property type="entry name" value="C2 DOMAIN-CONTAINING PROTEIN 3"/>
    <property type="match status" value="1"/>
</dbReference>
<dbReference type="Pfam" id="PF08620">
    <property type="entry name" value="RPAP1_C"/>
    <property type="match status" value="1"/>
</dbReference>
<gene>
    <name evidence="10" type="ORF">Baya_11366</name>
</gene>
<dbReference type="Gene3D" id="2.60.40.150">
    <property type="entry name" value="C2 domain"/>
    <property type="match status" value="2"/>
</dbReference>
<dbReference type="SMART" id="SM00239">
    <property type="entry name" value="C2"/>
    <property type="match status" value="4"/>
</dbReference>
<accession>A0A556V007</accession>
<feature type="region of interest" description="Disordered" evidence="6">
    <location>
        <begin position="1387"/>
        <end position="1410"/>
    </location>
</feature>
<evidence type="ECO:0000256" key="3">
    <source>
        <dbReference type="ARBA" id="ARBA00022692"/>
    </source>
</evidence>
<organism evidence="10 11">
    <name type="scientific">Bagarius yarrelli</name>
    <name type="common">Goonch</name>
    <name type="synonym">Bagrus yarrelli</name>
    <dbReference type="NCBI Taxonomy" id="175774"/>
    <lineage>
        <taxon>Eukaryota</taxon>
        <taxon>Metazoa</taxon>
        <taxon>Chordata</taxon>
        <taxon>Craniata</taxon>
        <taxon>Vertebrata</taxon>
        <taxon>Euteleostomi</taxon>
        <taxon>Actinopterygii</taxon>
        <taxon>Neopterygii</taxon>
        <taxon>Teleostei</taxon>
        <taxon>Ostariophysi</taxon>
        <taxon>Siluriformes</taxon>
        <taxon>Sisoridae</taxon>
        <taxon>Sisorinae</taxon>
        <taxon>Bagarius</taxon>
    </lineage>
</organism>
<feature type="compositionally biased region" description="Acidic residues" evidence="6">
    <location>
        <begin position="2793"/>
        <end position="2816"/>
    </location>
</feature>
<dbReference type="GO" id="GO:0016020">
    <property type="term" value="C:membrane"/>
    <property type="evidence" value="ECO:0007669"/>
    <property type="project" value="UniProtKB-SubCell"/>
</dbReference>
<dbReference type="Gene3D" id="1.20.1070.10">
    <property type="entry name" value="Rhodopsin 7-helix transmembrane proteins"/>
    <property type="match status" value="1"/>
</dbReference>
<feature type="region of interest" description="Disordered" evidence="6">
    <location>
        <begin position="1840"/>
        <end position="1865"/>
    </location>
</feature>
<comment type="subcellular location">
    <subcellularLocation>
        <location evidence="1">Membrane</location>
    </subcellularLocation>
</comment>
<dbReference type="FunFam" id="1.20.1070.10:FF:000096">
    <property type="entry name" value="Odorant receptor 131-2"/>
    <property type="match status" value="1"/>
</dbReference>
<feature type="compositionally biased region" description="Polar residues" evidence="6">
    <location>
        <begin position="255"/>
        <end position="271"/>
    </location>
</feature>